<dbReference type="Gene3D" id="3.40.50.11340">
    <property type="match status" value="1"/>
</dbReference>
<evidence type="ECO:0000256" key="4">
    <source>
        <dbReference type="ARBA" id="ARBA00023034"/>
    </source>
</evidence>
<dbReference type="GO" id="GO:0032580">
    <property type="term" value="C:Golgi cisterna membrane"/>
    <property type="evidence" value="ECO:0007669"/>
    <property type="project" value="UniProtKB-SubCell"/>
</dbReference>
<keyword evidence="5" id="KW-0325">Glycoprotein</keyword>
<dbReference type="GO" id="GO:0008107">
    <property type="term" value="F:galactoside 2-alpha-L-fucosyltransferase activity"/>
    <property type="evidence" value="ECO:0007669"/>
    <property type="project" value="InterPro"/>
</dbReference>
<dbReference type="GO" id="GO:0042546">
    <property type="term" value="P:cell wall biogenesis"/>
    <property type="evidence" value="ECO:0007669"/>
    <property type="project" value="InterPro"/>
</dbReference>
<evidence type="ECO:0000256" key="3">
    <source>
        <dbReference type="ARBA" id="ARBA00022679"/>
    </source>
</evidence>
<keyword evidence="7" id="KW-0472">Membrane</keyword>
<keyword evidence="10" id="KW-1185">Reference proteome</keyword>
<keyword evidence="4 7" id="KW-0333">Golgi apparatus</keyword>
<dbReference type="InterPro" id="IPR004938">
    <property type="entry name" value="XG_FTase"/>
</dbReference>
<evidence type="ECO:0000256" key="6">
    <source>
        <dbReference type="ARBA" id="ARBA00023316"/>
    </source>
</evidence>
<comment type="similarity">
    <text evidence="1 7">Belongs to the glycosyltransferase 37 family.</text>
</comment>
<reference evidence="9 10" key="1">
    <citation type="journal article" date="2020" name="Nat. Food">
        <title>A phased Vanilla planifolia genome enables genetic improvement of flavour and production.</title>
        <authorList>
            <person name="Hasing T."/>
            <person name="Tang H."/>
            <person name="Brym M."/>
            <person name="Khazi F."/>
            <person name="Huang T."/>
            <person name="Chambers A.H."/>
        </authorList>
    </citation>
    <scope>NUCLEOTIDE SEQUENCE [LARGE SCALE GENOMIC DNA]</scope>
    <source>
        <tissue evidence="9">Leaf</tissue>
    </source>
</reference>
<accession>A0A835S613</accession>
<dbReference type="AlphaFoldDB" id="A0A835S613"/>
<name>A0A835S613_VANPL</name>
<protein>
    <recommendedName>
        <fullName evidence="7">Fucosyltransferase</fullName>
        <ecNumber evidence="7">2.4.1.-</ecNumber>
    </recommendedName>
</protein>
<gene>
    <name evidence="9" type="ORF">HPP92_002303</name>
</gene>
<feature type="transmembrane region" description="Helical" evidence="7">
    <location>
        <begin position="41"/>
        <end position="61"/>
    </location>
</feature>
<evidence type="ECO:0000256" key="7">
    <source>
        <dbReference type="RuleBase" id="RU367004"/>
    </source>
</evidence>
<evidence type="ECO:0000313" key="9">
    <source>
        <dbReference type="EMBL" id="KAG0497612.1"/>
    </source>
</evidence>
<keyword evidence="6 7" id="KW-0961">Cell wall biogenesis/degradation</keyword>
<dbReference type="GO" id="GO:0071555">
    <property type="term" value="P:cell wall organization"/>
    <property type="evidence" value="ECO:0007669"/>
    <property type="project" value="UniProtKB-UniRule"/>
</dbReference>
<comment type="caution">
    <text evidence="9">The sequence shown here is derived from an EMBL/GenBank/DDBJ whole genome shotgun (WGS) entry which is preliminary data.</text>
</comment>
<keyword evidence="7" id="KW-0812">Transmembrane</keyword>
<comment type="function">
    <text evidence="7">May be involved in cell wall biosynthesis.</text>
</comment>
<evidence type="ECO:0000256" key="5">
    <source>
        <dbReference type="ARBA" id="ARBA00023180"/>
    </source>
</evidence>
<dbReference type="Pfam" id="PF03254">
    <property type="entry name" value="XG_FTase"/>
    <property type="match status" value="1"/>
</dbReference>
<keyword evidence="3 7" id="KW-0808">Transferase</keyword>
<dbReference type="PANTHER" id="PTHR31889:SF2">
    <property type="entry name" value="FUCOSYLTRANSFERASE 3"/>
    <property type="match status" value="1"/>
</dbReference>
<keyword evidence="2 7" id="KW-0328">Glycosyltransferase</keyword>
<dbReference type="PANTHER" id="PTHR31889">
    <property type="entry name" value="FUCOSYLTRANSFERASE 2-RELATED"/>
    <property type="match status" value="1"/>
</dbReference>
<feature type="region of interest" description="Disordered" evidence="8">
    <location>
        <begin position="1"/>
        <end position="33"/>
    </location>
</feature>
<comment type="subcellular location">
    <subcellularLocation>
        <location evidence="7">Golgi apparatus</location>
        <location evidence="7">Golgi stack membrane</location>
        <topology evidence="7">Single-pass type II membrane protein</topology>
    </subcellularLocation>
</comment>
<evidence type="ECO:0000256" key="2">
    <source>
        <dbReference type="ARBA" id="ARBA00022676"/>
    </source>
</evidence>
<dbReference type="OrthoDB" id="5418203at2759"/>
<proteinExistence type="inferred from homology"/>
<dbReference type="Proteomes" id="UP000636800">
    <property type="component" value="Chromosome 1"/>
</dbReference>
<dbReference type="EMBL" id="JADCNL010000001">
    <property type="protein sequence ID" value="KAG0497612.1"/>
    <property type="molecule type" value="Genomic_DNA"/>
</dbReference>
<sequence>MDMKRIRRPQQSPTGPGDLESDGGAPKPAADRKSGGRTLRFVLALVSFLMVLPLMVFVSGFHRNPSFDRLRQVTERGHFELNAGLEKEMVGSSKSQKAKVDKLLGGLLASGFDEHSCLSRYQSVLYRKSSSYLLSAYLMQRLRKYEEIHQKCSPSSELYNQTIDQLKAGAGKTSSAKCKYVVWISYSGLGNRILTLASTFLYALLTNRVLLVDRGVDMTDLFCEPFPRASWLLPLDFPLSRFTSFDIHSPNSFGNMLKNKVVINNNLSDDASHGSSPSFVYLHLAHDYSDHDKLFFCEDDHGPLEKIPWLFLRSDNYFVPSLFLIPGYQEELHQLFPKTDTVFHHLGRYLFHPTNKVWGLITRYYQAYLAQADERVGIQIRVFETKSGPFQHVLDQIFNCTMQHKLLPQVSKTENIITKLDKKTKAILLTSLSSGYSEMIRNMYLEHPAANGDVISVFQPSQEEHQQTEKQTHNMKAWAEMYLLSFTDVLVTSAWSTFGYVAQGLGGLKPWVLMKPENRTVPHPPCKLAMSMEPCFHAPPLYDCKAKVGADTGEMVPHVRHCEDMSWGLKLVDRDD</sequence>
<dbReference type="FunFam" id="3.40.50.11340:FF:000005">
    <property type="entry name" value="Galactoside 2-alpha-L-fucosyltransferase"/>
    <property type="match status" value="1"/>
</dbReference>
<evidence type="ECO:0000313" key="10">
    <source>
        <dbReference type="Proteomes" id="UP000636800"/>
    </source>
</evidence>
<dbReference type="GO" id="GO:0009969">
    <property type="term" value="P:xyloglucan biosynthetic process"/>
    <property type="evidence" value="ECO:0007669"/>
    <property type="project" value="TreeGrafter"/>
</dbReference>
<keyword evidence="7" id="KW-1133">Transmembrane helix</keyword>
<evidence type="ECO:0000256" key="1">
    <source>
        <dbReference type="ARBA" id="ARBA00010481"/>
    </source>
</evidence>
<dbReference type="EC" id="2.4.1.-" evidence="7"/>
<evidence type="ECO:0000256" key="8">
    <source>
        <dbReference type="SAM" id="MobiDB-lite"/>
    </source>
</evidence>
<organism evidence="9 10">
    <name type="scientific">Vanilla planifolia</name>
    <name type="common">Vanilla</name>
    <dbReference type="NCBI Taxonomy" id="51239"/>
    <lineage>
        <taxon>Eukaryota</taxon>
        <taxon>Viridiplantae</taxon>
        <taxon>Streptophyta</taxon>
        <taxon>Embryophyta</taxon>
        <taxon>Tracheophyta</taxon>
        <taxon>Spermatophyta</taxon>
        <taxon>Magnoliopsida</taxon>
        <taxon>Liliopsida</taxon>
        <taxon>Asparagales</taxon>
        <taxon>Orchidaceae</taxon>
        <taxon>Vanilloideae</taxon>
        <taxon>Vanilleae</taxon>
        <taxon>Vanilla</taxon>
    </lineage>
</organism>